<dbReference type="GO" id="GO:0016020">
    <property type="term" value="C:membrane"/>
    <property type="evidence" value="ECO:0007669"/>
    <property type="project" value="InterPro"/>
</dbReference>
<feature type="transmembrane region" description="Helical" evidence="1">
    <location>
        <begin position="362"/>
        <end position="383"/>
    </location>
</feature>
<dbReference type="Gene3D" id="2.70.170.10">
    <property type="entry name" value="Neurotransmitter-gated ion-channel ligand-binding domain"/>
    <property type="match status" value="1"/>
</dbReference>
<reference evidence="2" key="1">
    <citation type="submission" date="2021-01" db="EMBL/GenBank/DDBJ databases">
        <authorList>
            <person name="Corre E."/>
            <person name="Pelletier E."/>
            <person name="Niang G."/>
            <person name="Scheremetjew M."/>
            <person name="Finn R."/>
            <person name="Kale V."/>
            <person name="Holt S."/>
            <person name="Cochrane G."/>
            <person name="Meng A."/>
            <person name="Brown T."/>
            <person name="Cohen L."/>
        </authorList>
    </citation>
    <scope>NUCLEOTIDE SEQUENCE</scope>
    <source>
        <strain evidence="2">CCMP2084</strain>
    </source>
</reference>
<feature type="transmembrane region" description="Helical" evidence="1">
    <location>
        <begin position="436"/>
        <end position="454"/>
    </location>
</feature>
<feature type="transmembrane region" description="Helical" evidence="1">
    <location>
        <begin position="336"/>
        <end position="356"/>
    </location>
</feature>
<dbReference type="InterPro" id="IPR036734">
    <property type="entry name" value="Neur_chan_lig-bd_sf"/>
</dbReference>
<gene>
    <name evidence="2" type="ORF">ASEP1449_LOCUS10380</name>
</gene>
<feature type="transmembrane region" description="Helical" evidence="1">
    <location>
        <begin position="403"/>
        <end position="421"/>
    </location>
</feature>
<evidence type="ECO:0000256" key="1">
    <source>
        <dbReference type="SAM" id="Phobius"/>
    </source>
</evidence>
<keyword evidence="1" id="KW-1133">Transmembrane helix</keyword>
<organism evidence="2">
    <name type="scientific">Attheya septentrionalis</name>
    <dbReference type="NCBI Taxonomy" id="420275"/>
    <lineage>
        <taxon>Eukaryota</taxon>
        <taxon>Sar</taxon>
        <taxon>Stramenopiles</taxon>
        <taxon>Ochrophyta</taxon>
        <taxon>Bacillariophyta</taxon>
        <taxon>Coscinodiscophyceae</taxon>
        <taxon>Chaetocerotophycidae</taxon>
        <taxon>Chaetocerotales</taxon>
        <taxon>Attheyaceae</taxon>
        <taxon>Attheya</taxon>
    </lineage>
</organism>
<dbReference type="EMBL" id="HBHQ01015528">
    <property type="protein sequence ID" value="CAD9818548.1"/>
    <property type="molecule type" value="Transcribed_RNA"/>
</dbReference>
<name>A0A7S2XNZ1_9STRA</name>
<evidence type="ECO:0000313" key="2">
    <source>
        <dbReference type="EMBL" id="CAD9818548.1"/>
    </source>
</evidence>
<dbReference type="InterPro" id="IPR038050">
    <property type="entry name" value="Neuro_actylchol_rec"/>
</dbReference>
<protein>
    <submittedName>
        <fullName evidence="2">Uncharacterized protein</fullName>
    </submittedName>
</protein>
<sequence length="465" mass="52734">MFRRDSFFTRKSPRGEQGPSFLFNRMLSAHNLADLESSDGLGLELEDDDSEQPLTNNVQVTAEERRALFPPLNQLHHSFSPNYGTTHNQKSSLEQSTLRFQVVVWYVGPVDVMQGTVTMKFRVTLFWNDPETINVGGRSADVDEQQQLQSPTIATAGMSHWVMQGRQRAIEHQIGSQAHFVGRAVDVPPISIINAVSFDIIGQPEVSLLRRNSGLMTWSCLYNAVLLQNDLRVDKFPHDEHFLRLKFGILVHRREGARWDRRKWKLGLASERDSQGSTRIPHGLMVDHVKVPSFTYDKAKGLDFHFVPLGYGAGSTGDDEVCLEVKLKVYRESSYYDGNIMPILVVLDLVAVSFLWLDAEAFFQRGLLLLNIAFLEIGIRMTVDSYLPSVGYQIKMQTILNTFFYRLLCLTLESAGVYYLVTRNDWTNEEANRLDSVSAVAALLLTCVTLSVYYRDKKGPLNTDK</sequence>
<dbReference type="GO" id="GO:0005230">
    <property type="term" value="F:extracellular ligand-gated monoatomic ion channel activity"/>
    <property type="evidence" value="ECO:0007669"/>
    <property type="project" value="InterPro"/>
</dbReference>
<dbReference type="AlphaFoldDB" id="A0A7S2XNZ1"/>
<dbReference type="Gene3D" id="1.20.58.390">
    <property type="entry name" value="Neurotransmitter-gated ion-channel transmembrane domain"/>
    <property type="match status" value="1"/>
</dbReference>
<accession>A0A7S2XNZ1</accession>
<keyword evidence="1" id="KW-0812">Transmembrane</keyword>
<proteinExistence type="predicted"/>
<keyword evidence="1" id="KW-0472">Membrane</keyword>